<feature type="compositionally biased region" description="Basic and acidic residues" evidence="2">
    <location>
        <begin position="142"/>
        <end position="154"/>
    </location>
</feature>
<feature type="compositionally biased region" description="Polar residues" evidence="2">
    <location>
        <begin position="80"/>
        <end position="91"/>
    </location>
</feature>
<keyword evidence="1" id="KW-0175">Coiled coil</keyword>
<keyword evidence="4" id="KW-1185">Reference proteome</keyword>
<reference evidence="3" key="2">
    <citation type="submission" date="2020-11" db="EMBL/GenBank/DDBJ databases">
        <authorList>
            <consortium name="DOE Joint Genome Institute"/>
            <person name="Kuo A."/>
            <person name="Miyauchi S."/>
            <person name="Kiss E."/>
            <person name="Drula E."/>
            <person name="Kohler A."/>
            <person name="Sanchez-Garcia M."/>
            <person name="Andreopoulos B."/>
            <person name="Barry K.W."/>
            <person name="Bonito G."/>
            <person name="Buee M."/>
            <person name="Carver A."/>
            <person name="Chen C."/>
            <person name="Cichocki N."/>
            <person name="Clum A."/>
            <person name="Culley D."/>
            <person name="Crous P.W."/>
            <person name="Fauchery L."/>
            <person name="Girlanda M."/>
            <person name="Hayes R."/>
            <person name="Keri Z."/>
            <person name="Labutti K."/>
            <person name="Lipzen A."/>
            <person name="Lombard V."/>
            <person name="Magnuson J."/>
            <person name="Maillard F."/>
            <person name="Morin E."/>
            <person name="Murat C."/>
            <person name="Nolan M."/>
            <person name="Ohm R."/>
            <person name="Pangilinan J."/>
            <person name="Pereira M."/>
            <person name="Perotto S."/>
            <person name="Peter M."/>
            <person name="Riley R."/>
            <person name="Sitrit Y."/>
            <person name="Stielow B."/>
            <person name="Szollosi G."/>
            <person name="Zifcakova L."/>
            <person name="Stursova M."/>
            <person name="Spatafora J.W."/>
            <person name="Tedersoo L."/>
            <person name="Vaario L.-M."/>
            <person name="Yamada A."/>
            <person name="Yan M."/>
            <person name="Wang P."/>
            <person name="Xu J."/>
            <person name="Bruns T."/>
            <person name="Baldrian P."/>
            <person name="Vilgalys R."/>
            <person name="Henrissat B."/>
            <person name="Grigoriev I.V."/>
            <person name="Hibbett D."/>
            <person name="Nagy L.G."/>
            <person name="Martin F.M."/>
        </authorList>
    </citation>
    <scope>NUCLEOTIDE SEQUENCE</scope>
    <source>
        <strain evidence="3">UH-Tt-Lm1</strain>
    </source>
</reference>
<comment type="caution">
    <text evidence="3">The sequence shown here is derived from an EMBL/GenBank/DDBJ whole genome shotgun (WGS) entry which is preliminary data.</text>
</comment>
<feature type="compositionally biased region" description="Polar residues" evidence="2">
    <location>
        <begin position="204"/>
        <end position="216"/>
    </location>
</feature>
<evidence type="ECO:0000313" key="3">
    <source>
        <dbReference type="EMBL" id="KAF9780133.1"/>
    </source>
</evidence>
<evidence type="ECO:0000256" key="2">
    <source>
        <dbReference type="SAM" id="MobiDB-lite"/>
    </source>
</evidence>
<sequence length="633" mass="70185">MCVGKSSEITFPALPLTFLSLSSFGANQKSTRLENSRILAGLHIGAPYLTMAHFSFKRTPGVTPKQERSSQQGGIEAGSSPLSSYSRNWPSRSIGGDDRSIPQPSPRYSLNTSGSLSTLPRHFDASRLSSSLSVRRSLSPTREGDGSRLPRIPEDPNSGLMTRRSVVKEELSSPDILAAQRSSHSGSGKPNDGEGGIGFRFSAANPSVSRLSQPASSHHDIRRGPRDLQRSPSRHSSREAVTTSELDLNMVASKFTIDMKNAQSEIEELKHELGVLQGQLEVVKEENSQFSRRLKKVKEVAKESQERSGAILEDLGNSIKSLKEDADSWSEHVREVQSMVPDIKHLRINANETIASLTPYLHGDHLNRNAKELMDELRIDCKNSQEVTTMLRDRLTTLSSDLIEARSRISDLEAILAQDRQAIGSLTVELRASSETTRDLSKEVKTVTKELREALTNADGLEVELADAQQRIEEAEKDLVESKAIREEALVNQEKLSDLNAEIKTLRSSLEQNMSALDERTSSLVKSDQKVSELLKELSTSQTREKVVSEARKVEKATFEEGVKRLESRVSSLEADLERSRESATQANTRLQALQDRFDDQSVTLRLTKETNAELQERVVDVEKTASVRGRSH</sequence>
<dbReference type="Gene3D" id="1.20.1480.30">
    <property type="entry name" value="Designed four-helix bundle protein"/>
    <property type="match status" value="1"/>
</dbReference>
<evidence type="ECO:0000313" key="4">
    <source>
        <dbReference type="Proteomes" id="UP000736335"/>
    </source>
</evidence>
<accession>A0A9P6L350</accession>
<feature type="coiled-coil region" evidence="1">
    <location>
        <begin position="252"/>
        <end position="332"/>
    </location>
</feature>
<feature type="coiled-coil region" evidence="1">
    <location>
        <begin position="556"/>
        <end position="625"/>
    </location>
</feature>
<protein>
    <submittedName>
        <fullName evidence="3">Uncharacterized protein</fullName>
    </submittedName>
</protein>
<name>A0A9P6L350_9AGAM</name>
<feature type="compositionally biased region" description="Polar residues" evidence="2">
    <location>
        <begin position="106"/>
        <end position="118"/>
    </location>
</feature>
<feature type="compositionally biased region" description="Low complexity" evidence="2">
    <location>
        <begin position="126"/>
        <end position="139"/>
    </location>
</feature>
<feature type="compositionally biased region" description="Basic and acidic residues" evidence="2">
    <location>
        <begin position="217"/>
        <end position="229"/>
    </location>
</feature>
<reference evidence="3" key="1">
    <citation type="journal article" date="2020" name="Nat. Commun.">
        <title>Large-scale genome sequencing of mycorrhizal fungi provides insights into the early evolution of symbiotic traits.</title>
        <authorList>
            <person name="Miyauchi S."/>
            <person name="Kiss E."/>
            <person name="Kuo A."/>
            <person name="Drula E."/>
            <person name="Kohler A."/>
            <person name="Sanchez-Garcia M."/>
            <person name="Morin E."/>
            <person name="Andreopoulos B."/>
            <person name="Barry K.W."/>
            <person name="Bonito G."/>
            <person name="Buee M."/>
            <person name="Carver A."/>
            <person name="Chen C."/>
            <person name="Cichocki N."/>
            <person name="Clum A."/>
            <person name="Culley D."/>
            <person name="Crous P.W."/>
            <person name="Fauchery L."/>
            <person name="Girlanda M."/>
            <person name="Hayes R.D."/>
            <person name="Keri Z."/>
            <person name="LaButti K."/>
            <person name="Lipzen A."/>
            <person name="Lombard V."/>
            <person name="Magnuson J."/>
            <person name="Maillard F."/>
            <person name="Murat C."/>
            <person name="Nolan M."/>
            <person name="Ohm R.A."/>
            <person name="Pangilinan J."/>
            <person name="Pereira M.F."/>
            <person name="Perotto S."/>
            <person name="Peter M."/>
            <person name="Pfister S."/>
            <person name="Riley R."/>
            <person name="Sitrit Y."/>
            <person name="Stielow J.B."/>
            <person name="Szollosi G."/>
            <person name="Zifcakova L."/>
            <person name="Stursova M."/>
            <person name="Spatafora J.W."/>
            <person name="Tedersoo L."/>
            <person name="Vaario L.M."/>
            <person name="Yamada A."/>
            <person name="Yan M."/>
            <person name="Wang P."/>
            <person name="Xu J."/>
            <person name="Bruns T."/>
            <person name="Baldrian P."/>
            <person name="Vilgalys R."/>
            <person name="Dunand C."/>
            <person name="Henrissat B."/>
            <person name="Grigoriev I.V."/>
            <person name="Hibbett D."/>
            <person name="Nagy L.G."/>
            <person name="Martin F.M."/>
        </authorList>
    </citation>
    <scope>NUCLEOTIDE SEQUENCE</scope>
    <source>
        <strain evidence="3">UH-Tt-Lm1</strain>
    </source>
</reference>
<proteinExistence type="predicted"/>
<feature type="region of interest" description="Disordered" evidence="2">
    <location>
        <begin position="59"/>
        <end position="243"/>
    </location>
</feature>
<organism evidence="3 4">
    <name type="scientific">Thelephora terrestris</name>
    <dbReference type="NCBI Taxonomy" id="56493"/>
    <lineage>
        <taxon>Eukaryota</taxon>
        <taxon>Fungi</taxon>
        <taxon>Dikarya</taxon>
        <taxon>Basidiomycota</taxon>
        <taxon>Agaricomycotina</taxon>
        <taxon>Agaricomycetes</taxon>
        <taxon>Thelephorales</taxon>
        <taxon>Thelephoraceae</taxon>
        <taxon>Thelephora</taxon>
    </lineage>
</organism>
<feature type="coiled-coil region" evidence="1">
    <location>
        <begin position="444"/>
        <end position="520"/>
    </location>
</feature>
<dbReference type="Proteomes" id="UP000736335">
    <property type="component" value="Unassembled WGS sequence"/>
</dbReference>
<gene>
    <name evidence="3" type="ORF">BJ322DRAFT_313840</name>
</gene>
<evidence type="ECO:0000256" key="1">
    <source>
        <dbReference type="SAM" id="Coils"/>
    </source>
</evidence>
<dbReference type="EMBL" id="WIUZ02000017">
    <property type="protein sequence ID" value="KAF9780133.1"/>
    <property type="molecule type" value="Genomic_DNA"/>
</dbReference>
<dbReference type="AlphaFoldDB" id="A0A9P6L350"/>
<dbReference type="OrthoDB" id="3246510at2759"/>